<dbReference type="InterPro" id="IPR014914">
    <property type="entry name" value="RES_dom"/>
</dbReference>
<dbReference type="Proteomes" id="UP000253529">
    <property type="component" value="Unassembled WGS sequence"/>
</dbReference>
<dbReference type="AlphaFoldDB" id="A0A366FLK6"/>
<reference evidence="2 3" key="1">
    <citation type="submission" date="2018-06" db="EMBL/GenBank/DDBJ databases">
        <title>Genomic Encyclopedia of Type Strains, Phase IV (KMG-IV): sequencing the most valuable type-strain genomes for metagenomic binning, comparative biology and taxonomic classification.</title>
        <authorList>
            <person name="Goeker M."/>
        </authorList>
    </citation>
    <scope>NUCLEOTIDE SEQUENCE [LARGE SCALE GENOMIC DNA]</scope>
    <source>
        <strain evidence="2 3">DSM 24875</strain>
    </source>
</reference>
<gene>
    <name evidence="2" type="ORF">DFR50_10899</name>
</gene>
<organism evidence="2 3">
    <name type="scientific">Roseiarcus fermentans</name>
    <dbReference type="NCBI Taxonomy" id="1473586"/>
    <lineage>
        <taxon>Bacteria</taxon>
        <taxon>Pseudomonadati</taxon>
        <taxon>Pseudomonadota</taxon>
        <taxon>Alphaproteobacteria</taxon>
        <taxon>Hyphomicrobiales</taxon>
        <taxon>Roseiarcaceae</taxon>
        <taxon>Roseiarcus</taxon>
    </lineage>
</organism>
<dbReference type="RefSeq" id="WP_113888842.1">
    <property type="nucleotide sequence ID" value="NZ_QNRK01000008.1"/>
</dbReference>
<evidence type="ECO:0000259" key="1">
    <source>
        <dbReference type="SMART" id="SM00953"/>
    </source>
</evidence>
<protein>
    <submittedName>
        <fullName evidence="2">RES domain-containing protein</fullName>
    </submittedName>
</protein>
<name>A0A366FLK6_9HYPH</name>
<dbReference type="SMART" id="SM00953">
    <property type="entry name" value="RES"/>
    <property type="match status" value="1"/>
</dbReference>
<sequence>MSGPRPPPDLHRRSPDLLDVATGSTLHRFYTAAFDPIHFDRSGAGRFNAVDASHGVLYCAMSVAGGFAETFLRTPGRTLIDPAFLRRKAYVRLAVVAPLRFVRLYGPGMAKIGATAEVAHGGLPYILPQSWAKAIADHPIRPDGLVYHARHDDTELCCAIFDRASACVIEDSRIVDLDQDWFWRLAERYGIGMTP</sequence>
<evidence type="ECO:0000313" key="2">
    <source>
        <dbReference type="EMBL" id="RBP15542.1"/>
    </source>
</evidence>
<accession>A0A366FLK6</accession>
<evidence type="ECO:0000313" key="3">
    <source>
        <dbReference type="Proteomes" id="UP000253529"/>
    </source>
</evidence>
<feature type="domain" description="RES" evidence="1">
    <location>
        <begin position="35"/>
        <end position="171"/>
    </location>
</feature>
<dbReference type="EMBL" id="QNRK01000008">
    <property type="protein sequence ID" value="RBP15542.1"/>
    <property type="molecule type" value="Genomic_DNA"/>
</dbReference>
<comment type="caution">
    <text evidence="2">The sequence shown here is derived from an EMBL/GenBank/DDBJ whole genome shotgun (WGS) entry which is preliminary data.</text>
</comment>
<dbReference type="Pfam" id="PF08808">
    <property type="entry name" value="RES"/>
    <property type="match status" value="1"/>
</dbReference>
<keyword evidence="3" id="KW-1185">Reference proteome</keyword>
<proteinExistence type="predicted"/>
<dbReference type="OrthoDB" id="7257056at2"/>